<dbReference type="EMBL" id="JARKIB010000078">
    <property type="protein sequence ID" value="KAJ7747017.1"/>
    <property type="molecule type" value="Genomic_DNA"/>
</dbReference>
<accession>A0AAD7N5Z7</accession>
<evidence type="ECO:0000313" key="2">
    <source>
        <dbReference type="EMBL" id="KAJ7747017.1"/>
    </source>
</evidence>
<reference evidence="2" key="1">
    <citation type="submission" date="2023-03" db="EMBL/GenBank/DDBJ databases">
        <title>Massive genome expansion in bonnet fungi (Mycena s.s.) driven by repeated elements and novel gene families across ecological guilds.</title>
        <authorList>
            <consortium name="Lawrence Berkeley National Laboratory"/>
            <person name="Harder C.B."/>
            <person name="Miyauchi S."/>
            <person name="Viragh M."/>
            <person name="Kuo A."/>
            <person name="Thoen E."/>
            <person name="Andreopoulos B."/>
            <person name="Lu D."/>
            <person name="Skrede I."/>
            <person name="Drula E."/>
            <person name="Henrissat B."/>
            <person name="Morin E."/>
            <person name="Kohler A."/>
            <person name="Barry K."/>
            <person name="LaButti K."/>
            <person name="Morin E."/>
            <person name="Salamov A."/>
            <person name="Lipzen A."/>
            <person name="Mereny Z."/>
            <person name="Hegedus B."/>
            <person name="Baldrian P."/>
            <person name="Stursova M."/>
            <person name="Weitz H."/>
            <person name="Taylor A."/>
            <person name="Grigoriev I.V."/>
            <person name="Nagy L.G."/>
            <person name="Martin F."/>
            <person name="Kauserud H."/>
        </authorList>
    </citation>
    <scope>NUCLEOTIDE SEQUENCE</scope>
    <source>
        <strain evidence="2">CBHHK182m</strain>
    </source>
</reference>
<sequence length="249" mass="27207">MTASVGRFSKWAGQFDDTEEAVKVSGYLEEPAGLKGKRKGGWRDEISAPPKLVSRQRRSTIGATSSAKNLERTYGDDGEDAHRRSKTPRRNGDGPKMKWCADPDARNGYCPGNGMGFWLLVAAKSSVSDFESHDRGERQSSATVQDGCWRQGLKGISQRTWHNGSYCRSCSLSRSSTTVLERPAFPPGTVTIFLASYGEGGNIGSSPETCVVGGRKVARQMSGKLSEKIHQWPGEFRLRQDARACVLGN</sequence>
<evidence type="ECO:0000313" key="3">
    <source>
        <dbReference type="Proteomes" id="UP001215598"/>
    </source>
</evidence>
<comment type="caution">
    <text evidence="2">The sequence shown here is derived from an EMBL/GenBank/DDBJ whole genome shotgun (WGS) entry which is preliminary data.</text>
</comment>
<organism evidence="2 3">
    <name type="scientific">Mycena metata</name>
    <dbReference type="NCBI Taxonomy" id="1033252"/>
    <lineage>
        <taxon>Eukaryota</taxon>
        <taxon>Fungi</taxon>
        <taxon>Dikarya</taxon>
        <taxon>Basidiomycota</taxon>
        <taxon>Agaricomycotina</taxon>
        <taxon>Agaricomycetes</taxon>
        <taxon>Agaricomycetidae</taxon>
        <taxon>Agaricales</taxon>
        <taxon>Marasmiineae</taxon>
        <taxon>Mycenaceae</taxon>
        <taxon>Mycena</taxon>
    </lineage>
</organism>
<name>A0AAD7N5Z7_9AGAR</name>
<proteinExistence type="predicted"/>
<gene>
    <name evidence="2" type="ORF">B0H16DRAFT_1852013</name>
</gene>
<keyword evidence="3" id="KW-1185">Reference proteome</keyword>
<feature type="region of interest" description="Disordered" evidence="1">
    <location>
        <begin position="28"/>
        <end position="97"/>
    </location>
</feature>
<evidence type="ECO:0000256" key="1">
    <source>
        <dbReference type="SAM" id="MobiDB-lite"/>
    </source>
</evidence>
<dbReference type="Proteomes" id="UP001215598">
    <property type="component" value="Unassembled WGS sequence"/>
</dbReference>
<feature type="compositionally biased region" description="Polar residues" evidence="1">
    <location>
        <begin position="59"/>
        <end position="68"/>
    </location>
</feature>
<protein>
    <submittedName>
        <fullName evidence="2">Uncharacterized protein</fullName>
    </submittedName>
</protein>
<dbReference type="AlphaFoldDB" id="A0AAD7N5Z7"/>